<protein>
    <submittedName>
        <fullName evidence="1">Uncharacterized protein</fullName>
    </submittedName>
</protein>
<name>A0A9Q0X0K5_9ROSI</name>
<dbReference type="EMBL" id="JAPFFM010000001">
    <property type="protein sequence ID" value="KAJ6776238.1"/>
    <property type="molecule type" value="Genomic_DNA"/>
</dbReference>
<gene>
    <name evidence="1" type="ORF">OIU74_000429</name>
</gene>
<evidence type="ECO:0000313" key="2">
    <source>
        <dbReference type="Proteomes" id="UP001151752"/>
    </source>
</evidence>
<sequence length="95" mass="10879">MRFDFPAYFPCLFPLSTATPTIRTGQGLVRGRREAHLSLVVYWLYRGETMVGFTVGEEMIERDDSWATMGFWAQIRCGAGHNGFESENILKQISR</sequence>
<dbReference type="AlphaFoldDB" id="A0A9Q0X0K5"/>
<accession>A0A9Q0X0K5</accession>
<proteinExistence type="predicted"/>
<evidence type="ECO:0000313" key="1">
    <source>
        <dbReference type="EMBL" id="KAJ6776238.1"/>
    </source>
</evidence>
<reference evidence="1" key="1">
    <citation type="submission" date="2022-11" db="EMBL/GenBank/DDBJ databases">
        <authorList>
            <person name="Hyden B.L."/>
            <person name="Feng K."/>
            <person name="Yates T."/>
            <person name="Jawdy S."/>
            <person name="Smart L.B."/>
            <person name="Muchero W."/>
        </authorList>
    </citation>
    <scope>NUCLEOTIDE SEQUENCE</scope>
    <source>
        <tissue evidence="1">Shoot tip</tissue>
    </source>
</reference>
<reference evidence="1" key="2">
    <citation type="journal article" date="2023" name="Int. J. Mol. Sci.">
        <title>De Novo Assembly and Annotation of 11 Diverse Shrub Willow (Salix) Genomes Reveals Novel Gene Organization in Sex-Linked Regions.</title>
        <authorList>
            <person name="Hyden B."/>
            <person name="Feng K."/>
            <person name="Yates T.B."/>
            <person name="Jawdy S."/>
            <person name="Cereghino C."/>
            <person name="Smart L.B."/>
            <person name="Muchero W."/>
        </authorList>
    </citation>
    <scope>NUCLEOTIDE SEQUENCE</scope>
    <source>
        <tissue evidence="1">Shoot tip</tissue>
    </source>
</reference>
<dbReference type="Proteomes" id="UP001151752">
    <property type="component" value="Chromosome 16"/>
</dbReference>
<keyword evidence="2" id="KW-1185">Reference proteome</keyword>
<organism evidence="1 2">
    <name type="scientific">Salix koriyanagi</name>
    <dbReference type="NCBI Taxonomy" id="2511006"/>
    <lineage>
        <taxon>Eukaryota</taxon>
        <taxon>Viridiplantae</taxon>
        <taxon>Streptophyta</taxon>
        <taxon>Embryophyta</taxon>
        <taxon>Tracheophyta</taxon>
        <taxon>Spermatophyta</taxon>
        <taxon>Magnoliopsida</taxon>
        <taxon>eudicotyledons</taxon>
        <taxon>Gunneridae</taxon>
        <taxon>Pentapetalae</taxon>
        <taxon>rosids</taxon>
        <taxon>fabids</taxon>
        <taxon>Malpighiales</taxon>
        <taxon>Salicaceae</taxon>
        <taxon>Saliceae</taxon>
        <taxon>Salix</taxon>
    </lineage>
</organism>
<comment type="caution">
    <text evidence="1">The sequence shown here is derived from an EMBL/GenBank/DDBJ whole genome shotgun (WGS) entry which is preliminary data.</text>
</comment>